<organism evidence="1 2">
    <name type="scientific">Trichonephila inaurata madagascariensis</name>
    <dbReference type="NCBI Taxonomy" id="2747483"/>
    <lineage>
        <taxon>Eukaryota</taxon>
        <taxon>Metazoa</taxon>
        <taxon>Ecdysozoa</taxon>
        <taxon>Arthropoda</taxon>
        <taxon>Chelicerata</taxon>
        <taxon>Arachnida</taxon>
        <taxon>Araneae</taxon>
        <taxon>Araneomorphae</taxon>
        <taxon>Entelegynae</taxon>
        <taxon>Araneoidea</taxon>
        <taxon>Nephilidae</taxon>
        <taxon>Trichonephila</taxon>
        <taxon>Trichonephila inaurata</taxon>
    </lineage>
</organism>
<keyword evidence="2" id="KW-1185">Reference proteome</keyword>
<protein>
    <submittedName>
        <fullName evidence="1">Uncharacterized protein</fullName>
    </submittedName>
</protein>
<sequence>MSSTTRGEGVFALQKWQLKELHGRGEFKLTHQSILTLSCFGDGLSHYILHFPVFSLSGTLINWKYEEIRISLSSILPSISLRLLHEETSLVSESVSICEILNQISSVNLETQTDTSELVDIS</sequence>
<dbReference type="EMBL" id="BMAV01016872">
    <property type="protein sequence ID" value="GFY68084.1"/>
    <property type="molecule type" value="Genomic_DNA"/>
</dbReference>
<comment type="caution">
    <text evidence="1">The sequence shown here is derived from an EMBL/GenBank/DDBJ whole genome shotgun (WGS) entry which is preliminary data.</text>
</comment>
<name>A0A8X6YEF0_9ARAC</name>
<accession>A0A8X6YEF0</accession>
<evidence type="ECO:0000313" key="1">
    <source>
        <dbReference type="EMBL" id="GFY68084.1"/>
    </source>
</evidence>
<gene>
    <name evidence="1" type="ORF">TNIN_482351</name>
</gene>
<dbReference type="Proteomes" id="UP000886998">
    <property type="component" value="Unassembled WGS sequence"/>
</dbReference>
<evidence type="ECO:0000313" key="2">
    <source>
        <dbReference type="Proteomes" id="UP000886998"/>
    </source>
</evidence>
<proteinExistence type="predicted"/>
<dbReference type="AlphaFoldDB" id="A0A8X6YEF0"/>
<reference evidence="1" key="1">
    <citation type="submission" date="2020-08" db="EMBL/GenBank/DDBJ databases">
        <title>Multicomponent nature underlies the extraordinary mechanical properties of spider dragline silk.</title>
        <authorList>
            <person name="Kono N."/>
            <person name="Nakamura H."/>
            <person name="Mori M."/>
            <person name="Yoshida Y."/>
            <person name="Ohtoshi R."/>
            <person name="Malay A.D."/>
            <person name="Moran D.A.P."/>
            <person name="Tomita M."/>
            <person name="Numata K."/>
            <person name="Arakawa K."/>
        </authorList>
    </citation>
    <scope>NUCLEOTIDE SEQUENCE</scope>
</reference>